<keyword evidence="1" id="KW-0732">Signal</keyword>
<dbReference type="Proteomes" id="UP000260351">
    <property type="component" value="Unassembled WGS sequence"/>
</dbReference>
<evidence type="ECO:0000313" key="2">
    <source>
        <dbReference type="EMBL" id="RFF29588.1"/>
    </source>
</evidence>
<organism evidence="2 3">
    <name type="scientific">Wenzhouxiangella sediminis</name>
    <dbReference type="NCBI Taxonomy" id="1792836"/>
    <lineage>
        <taxon>Bacteria</taxon>
        <taxon>Pseudomonadati</taxon>
        <taxon>Pseudomonadota</taxon>
        <taxon>Gammaproteobacteria</taxon>
        <taxon>Chromatiales</taxon>
        <taxon>Wenzhouxiangellaceae</taxon>
        <taxon>Wenzhouxiangella</taxon>
    </lineage>
</organism>
<feature type="chain" id="PRO_5017653421" evidence="1">
    <location>
        <begin position="33"/>
        <end position="122"/>
    </location>
</feature>
<protein>
    <submittedName>
        <fullName evidence="2">Uncharacterized protein</fullName>
    </submittedName>
</protein>
<feature type="signal peptide" evidence="1">
    <location>
        <begin position="1"/>
        <end position="32"/>
    </location>
</feature>
<sequence length="122" mass="12845">MDCATKEPTMRTNRQLAAIPAILLAAATTNLAATETTQPTIECEARPGYHLCEARSQGEAVEHEWSVTGDLALNLASGPMASIRCKEGQTGALWLQTKTPEGQASACVQINCGTDPTPTCKG</sequence>
<evidence type="ECO:0000256" key="1">
    <source>
        <dbReference type="SAM" id="SignalP"/>
    </source>
</evidence>
<keyword evidence="3" id="KW-1185">Reference proteome</keyword>
<evidence type="ECO:0000313" key="3">
    <source>
        <dbReference type="Proteomes" id="UP000260351"/>
    </source>
</evidence>
<name>A0A3E1K6J3_9GAMM</name>
<gene>
    <name evidence="2" type="ORF">DZC52_12330</name>
</gene>
<reference evidence="2 3" key="1">
    <citation type="submission" date="2018-08" db="EMBL/GenBank/DDBJ databases">
        <title>Wenzhouxiangella salilacus sp. nov., a novel bacterium isolated from a saline lake in Xinjiang Province, China.</title>
        <authorList>
            <person name="Han S."/>
        </authorList>
    </citation>
    <scope>NUCLEOTIDE SEQUENCE [LARGE SCALE GENOMIC DNA]</scope>
    <source>
        <strain evidence="2 3">XDB06</strain>
    </source>
</reference>
<dbReference type="AlphaFoldDB" id="A0A3E1K6J3"/>
<proteinExistence type="predicted"/>
<comment type="caution">
    <text evidence="2">The sequence shown here is derived from an EMBL/GenBank/DDBJ whole genome shotgun (WGS) entry which is preliminary data.</text>
</comment>
<dbReference type="EMBL" id="QUZK01000045">
    <property type="protein sequence ID" value="RFF29588.1"/>
    <property type="molecule type" value="Genomic_DNA"/>
</dbReference>
<accession>A0A3E1K6J3</accession>